<dbReference type="STRING" id="656914.SAMN00017405_0965"/>
<comment type="subcellular location">
    <subcellularLocation>
        <location evidence="1">Cytoplasm</location>
        <location evidence="1">Cytosol</location>
    </subcellularLocation>
</comment>
<dbReference type="Pfam" id="PF05400">
    <property type="entry name" value="FliT"/>
    <property type="match status" value="1"/>
</dbReference>
<dbReference type="SUPFAM" id="SSF140566">
    <property type="entry name" value="FlgN-like"/>
    <property type="match status" value="1"/>
</dbReference>
<evidence type="ECO:0000313" key="9">
    <source>
        <dbReference type="Proteomes" id="UP000192731"/>
    </source>
</evidence>
<name>A0A1W1UPJ9_DESTI</name>
<sequence>MNNYLDNLKEKKNLMLEFLSLTEKQHEIITEQDYDQLFTVLNEKQSIMERVNILDLEFQKYTLPKDDITKQLFQEIKALVEKAMHIDDKNIEHLQTNRDEIAAKIKQAHKNKQTHFEYQGKNKSIEGILVDKKK</sequence>
<evidence type="ECO:0000313" key="8">
    <source>
        <dbReference type="EMBL" id="SMB82751.1"/>
    </source>
</evidence>
<keyword evidence="3" id="KW-1005">Bacterial flagellum biogenesis</keyword>
<keyword evidence="2" id="KW-0963">Cytoplasm</keyword>
<keyword evidence="4" id="KW-0143">Chaperone</keyword>
<dbReference type="EMBL" id="FWWT01000008">
    <property type="protein sequence ID" value="SMB82751.1"/>
    <property type="molecule type" value="Genomic_DNA"/>
</dbReference>
<dbReference type="RefSeq" id="WP_084052211.1">
    <property type="nucleotide sequence ID" value="NZ_FWWT01000008.1"/>
</dbReference>
<evidence type="ECO:0000256" key="3">
    <source>
        <dbReference type="ARBA" id="ARBA00022795"/>
    </source>
</evidence>
<dbReference type="InterPro" id="IPR008622">
    <property type="entry name" value="FliT"/>
</dbReference>
<protein>
    <recommendedName>
        <fullName evidence="7">Flagellar protein FliT</fullName>
    </recommendedName>
</protein>
<evidence type="ECO:0000256" key="7">
    <source>
        <dbReference type="ARBA" id="ARBA00093797"/>
    </source>
</evidence>
<dbReference type="InterPro" id="IPR036679">
    <property type="entry name" value="FlgN-like_sf"/>
</dbReference>
<evidence type="ECO:0000256" key="6">
    <source>
        <dbReference type="ARBA" id="ARBA00093785"/>
    </source>
</evidence>
<gene>
    <name evidence="8" type="ORF">SAMN00017405_0965</name>
</gene>
<dbReference type="AlphaFoldDB" id="A0A1W1UPJ9"/>
<organism evidence="8 9">
    <name type="scientific">Desulfonispora thiosulfatigenes DSM 11270</name>
    <dbReference type="NCBI Taxonomy" id="656914"/>
    <lineage>
        <taxon>Bacteria</taxon>
        <taxon>Bacillati</taxon>
        <taxon>Bacillota</taxon>
        <taxon>Clostridia</taxon>
        <taxon>Eubacteriales</taxon>
        <taxon>Peptococcaceae</taxon>
        <taxon>Desulfonispora</taxon>
    </lineage>
</organism>
<accession>A0A1W1UPJ9</accession>
<comment type="function">
    <text evidence="5">May act as an export chaperone for the filament capping protein FliD.</text>
</comment>
<comment type="similarity">
    <text evidence="6">Belongs to the bacillales FliT family.</text>
</comment>
<reference evidence="8 9" key="1">
    <citation type="submission" date="2017-04" db="EMBL/GenBank/DDBJ databases">
        <authorList>
            <person name="Afonso C.L."/>
            <person name="Miller P.J."/>
            <person name="Scott M.A."/>
            <person name="Spackman E."/>
            <person name="Goraichik I."/>
            <person name="Dimitrov K.M."/>
            <person name="Suarez D.L."/>
            <person name="Swayne D.E."/>
        </authorList>
    </citation>
    <scope>NUCLEOTIDE SEQUENCE [LARGE SCALE GENOMIC DNA]</scope>
    <source>
        <strain evidence="8 9">DSM 11270</strain>
    </source>
</reference>
<dbReference type="Proteomes" id="UP000192731">
    <property type="component" value="Unassembled WGS sequence"/>
</dbReference>
<proteinExistence type="inferred from homology"/>
<evidence type="ECO:0000256" key="5">
    <source>
        <dbReference type="ARBA" id="ARBA00093765"/>
    </source>
</evidence>
<dbReference type="GO" id="GO:0044780">
    <property type="term" value="P:bacterial-type flagellum assembly"/>
    <property type="evidence" value="ECO:0007669"/>
    <property type="project" value="InterPro"/>
</dbReference>
<evidence type="ECO:0000256" key="4">
    <source>
        <dbReference type="ARBA" id="ARBA00023186"/>
    </source>
</evidence>
<evidence type="ECO:0000256" key="2">
    <source>
        <dbReference type="ARBA" id="ARBA00022490"/>
    </source>
</evidence>
<evidence type="ECO:0000256" key="1">
    <source>
        <dbReference type="ARBA" id="ARBA00004514"/>
    </source>
</evidence>
<keyword evidence="9" id="KW-1185">Reference proteome</keyword>